<feature type="non-terminal residue" evidence="7">
    <location>
        <position position="1"/>
    </location>
</feature>
<dbReference type="SUPFAM" id="SSF57667">
    <property type="entry name" value="beta-beta-alpha zinc fingers"/>
    <property type="match status" value="1"/>
</dbReference>
<dbReference type="PANTHER" id="PTHR24394">
    <property type="entry name" value="ZINC FINGER PROTEIN"/>
    <property type="match status" value="1"/>
</dbReference>
<keyword evidence="6" id="KW-0539">Nucleus</keyword>
<keyword evidence="4" id="KW-0863">Zinc-finger</keyword>
<comment type="caution">
    <text evidence="7">The sequence shown here is derived from an EMBL/GenBank/DDBJ whole genome shotgun (WGS) entry which is preliminary data.</text>
</comment>
<dbReference type="SMART" id="SM00355">
    <property type="entry name" value="ZnF_C2H2"/>
    <property type="match status" value="2"/>
</dbReference>
<gene>
    <name evidence="7" type="ORF">OFUS_LOCUS3555</name>
</gene>
<dbReference type="Pfam" id="PF00096">
    <property type="entry name" value="zf-C2H2"/>
    <property type="match status" value="1"/>
</dbReference>
<dbReference type="EMBL" id="CAIIXF020000002">
    <property type="protein sequence ID" value="CAH1776376.1"/>
    <property type="molecule type" value="Genomic_DNA"/>
</dbReference>
<dbReference type="AlphaFoldDB" id="A0A8J1TED3"/>
<dbReference type="Proteomes" id="UP000749559">
    <property type="component" value="Unassembled WGS sequence"/>
</dbReference>
<proteinExistence type="predicted"/>
<dbReference type="GO" id="GO:0000981">
    <property type="term" value="F:DNA-binding transcription factor activity, RNA polymerase II-specific"/>
    <property type="evidence" value="ECO:0007669"/>
    <property type="project" value="TreeGrafter"/>
</dbReference>
<keyword evidence="3" id="KW-0677">Repeat</keyword>
<dbReference type="GO" id="GO:0005634">
    <property type="term" value="C:nucleus"/>
    <property type="evidence" value="ECO:0007669"/>
    <property type="project" value="UniProtKB-SubCell"/>
</dbReference>
<dbReference type="GO" id="GO:0008270">
    <property type="term" value="F:zinc ion binding"/>
    <property type="evidence" value="ECO:0007669"/>
    <property type="project" value="UniProtKB-KW"/>
</dbReference>
<name>A0A8J1TED3_OWEFU</name>
<organism evidence="7 8">
    <name type="scientific">Owenia fusiformis</name>
    <name type="common">Polychaete worm</name>
    <dbReference type="NCBI Taxonomy" id="6347"/>
    <lineage>
        <taxon>Eukaryota</taxon>
        <taxon>Metazoa</taxon>
        <taxon>Spiralia</taxon>
        <taxon>Lophotrochozoa</taxon>
        <taxon>Annelida</taxon>
        <taxon>Polychaeta</taxon>
        <taxon>Sedentaria</taxon>
        <taxon>Canalipalpata</taxon>
        <taxon>Sabellida</taxon>
        <taxon>Oweniida</taxon>
        <taxon>Oweniidae</taxon>
        <taxon>Owenia</taxon>
    </lineage>
</organism>
<reference evidence="7" key="1">
    <citation type="submission" date="2022-03" db="EMBL/GenBank/DDBJ databases">
        <authorList>
            <person name="Martin C."/>
        </authorList>
    </citation>
    <scope>NUCLEOTIDE SEQUENCE</scope>
</reference>
<evidence type="ECO:0000313" key="7">
    <source>
        <dbReference type="EMBL" id="CAH1776376.1"/>
    </source>
</evidence>
<sequence length="107" mass="12540">FHSVCITNHATYILYFSISDQLSNFLTNAPTVPNLPYANTHQVNPNFEKPQEQKPTCSICLKTFSLRGNLKRHMHIHTGDRPYKCNVCGEDFIHHTVYRRHQKNYNH</sequence>
<dbReference type="PROSITE" id="PS50157">
    <property type="entry name" value="ZINC_FINGER_C2H2_2"/>
    <property type="match status" value="2"/>
</dbReference>
<evidence type="ECO:0000256" key="5">
    <source>
        <dbReference type="ARBA" id="ARBA00022833"/>
    </source>
</evidence>
<evidence type="ECO:0000256" key="1">
    <source>
        <dbReference type="ARBA" id="ARBA00004123"/>
    </source>
</evidence>
<protein>
    <submittedName>
        <fullName evidence="7">Uncharacterized protein</fullName>
    </submittedName>
</protein>
<dbReference type="FunFam" id="3.30.160.60:FF:000176">
    <property type="entry name" value="zinc finger protein 70"/>
    <property type="match status" value="1"/>
</dbReference>
<dbReference type="PROSITE" id="PS00028">
    <property type="entry name" value="ZINC_FINGER_C2H2_1"/>
    <property type="match status" value="2"/>
</dbReference>
<evidence type="ECO:0000256" key="3">
    <source>
        <dbReference type="ARBA" id="ARBA00022737"/>
    </source>
</evidence>
<evidence type="ECO:0000256" key="4">
    <source>
        <dbReference type="ARBA" id="ARBA00022771"/>
    </source>
</evidence>
<evidence type="ECO:0000256" key="6">
    <source>
        <dbReference type="ARBA" id="ARBA00023242"/>
    </source>
</evidence>
<keyword evidence="5" id="KW-0862">Zinc</keyword>
<dbReference type="PANTHER" id="PTHR24394:SF44">
    <property type="entry name" value="ZINC FINGER PROTEIN 271-LIKE"/>
    <property type="match status" value="1"/>
</dbReference>
<keyword evidence="8" id="KW-1185">Reference proteome</keyword>
<dbReference type="OrthoDB" id="8117402at2759"/>
<accession>A0A8J1TED3</accession>
<comment type="subcellular location">
    <subcellularLocation>
        <location evidence="1">Nucleus</location>
    </subcellularLocation>
</comment>
<dbReference type="InterPro" id="IPR036236">
    <property type="entry name" value="Znf_C2H2_sf"/>
</dbReference>
<dbReference type="FunFam" id="3.30.160.60:FF:000446">
    <property type="entry name" value="Zinc finger protein"/>
    <property type="match status" value="1"/>
</dbReference>
<keyword evidence="2" id="KW-0479">Metal-binding</keyword>
<evidence type="ECO:0000256" key="2">
    <source>
        <dbReference type="ARBA" id="ARBA00022723"/>
    </source>
</evidence>
<evidence type="ECO:0000313" key="8">
    <source>
        <dbReference type="Proteomes" id="UP000749559"/>
    </source>
</evidence>
<dbReference type="InterPro" id="IPR013087">
    <property type="entry name" value="Znf_C2H2_type"/>
</dbReference>
<dbReference type="Gene3D" id="3.30.160.60">
    <property type="entry name" value="Classic Zinc Finger"/>
    <property type="match status" value="2"/>
</dbReference>